<dbReference type="Proteomes" id="UP000475582">
    <property type="component" value="Unassembled WGS sequence"/>
</dbReference>
<dbReference type="EMBL" id="WNKY01000034">
    <property type="protein sequence ID" value="MTV40424.1"/>
    <property type="molecule type" value="Genomic_DNA"/>
</dbReference>
<protein>
    <submittedName>
        <fullName evidence="3">Uncharacterized protein</fullName>
    </submittedName>
</protein>
<dbReference type="Pfam" id="PF19502">
    <property type="entry name" value="DUF6036"/>
    <property type="match status" value="1"/>
</dbReference>
<proteinExistence type="predicted"/>
<gene>
    <name evidence="3" type="ORF">GM676_22940</name>
</gene>
<evidence type="ECO:0000313" key="3">
    <source>
        <dbReference type="EMBL" id="MTV40424.1"/>
    </source>
</evidence>
<feature type="domain" description="DUF6036" evidence="2">
    <location>
        <begin position="13"/>
        <end position="153"/>
    </location>
</feature>
<feature type="domain" description="KfrB" evidence="1">
    <location>
        <begin position="194"/>
        <end position="246"/>
    </location>
</feature>
<organism evidence="3 4">
    <name type="scientific">Duganella radicis</name>
    <dbReference type="NCBI Taxonomy" id="551988"/>
    <lineage>
        <taxon>Bacteria</taxon>
        <taxon>Pseudomonadati</taxon>
        <taxon>Pseudomonadota</taxon>
        <taxon>Betaproteobacteria</taxon>
        <taxon>Burkholderiales</taxon>
        <taxon>Oxalobacteraceae</taxon>
        <taxon>Telluria group</taxon>
        <taxon>Duganella</taxon>
    </lineage>
</organism>
<evidence type="ECO:0000313" key="4">
    <source>
        <dbReference type="Proteomes" id="UP000475582"/>
    </source>
</evidence>
<evidence type="ECO:0000259" key="1">
    <source>
        <dbReference type="Pfam" id="PF18790"/>
    </source>
</evidence>
<reference evidence="3 4" key="1">
    <citation type="submission" date="2019-11" db="EMBL/GenBank/DDBJ databases">
        <title>Type strains purchased from KCTC, JCM and DSMZ.</title>
        <authorList>
            <person name="Lu H."/>
        </authorList>
    </citation>
    <scope>NUCLEOTIDE SEQUENCE [LARGE SCALE GENOMIC DNA]</scope>
    <source>
        <strain evidence="3 4">KCTC 22382</strain>
    </source>
</reference>
<dbReference type="Pfam" id="PF18790">
    <property type="entry name" value="KfrB"/>
    <property type="match status" value="1"/>
</dbReference>
<dbReference type="AlphaFoldDB" id="A0A6L6PNB6"/>
<dbReference type="OrthoDB" id="1524134at2"/>
<dbReference type="RefSeq" id="WP_155466356.1">
    <property type="nucleotide sequence ID" value="NZ_WNKY01000034.1"/>
</dbReference>
<comment type="caution">
    <text evidence="3">The sequence shown here is derived from an EMBL/GenBank/DDBJ whole genome shotgun (WGS) entry which is preliminary data.</text>
</comment>
<dbReference type="InterPro" id="IPR045792">
    <property type="entry name" value="DUF6036"/>
</dbReference>
<dbReference type="InterPro" id="IPR040782">
    <property type="entry name" value="KfrB"/>
</dbReference>
<sequence length="250" mass="27424">MNIEQLQHLLRASAQIVGDDQFIVIGSQSILGKYPNAPAEFLWSTEADLIAKNKPMQTDKLDSIGELSQFHETHGIYADPVSENTAILAKGWKGRLVNIVAYGTAGQTVTGLCLDPHDLFVSKVAAAREKDMEFVRAMIEHYMVDRNRVLQLAASVPNPADDLLRSRRIVACIDSLYAEMPEHQLAHIDVANGRYTGNIVGVSATVVQQMTAGDEIVSHQTKQIDYVPALGDLCTVQYRGGRANVVTHKS</sequence>
<evidence type="ECO:0000259" key="2">
    <source>
        <dbReference type="Pfam" id="PF19502"/>
    </source>
</evidence>
<accession>A0A6L6PNB6</accession>
<name>A0A6L6PNB6_9BURK</name>
<keyword evidence="4" id="KW-1185">Reference proteome</keyword>